<comment type="catalytic activity">
    <reaction evidence="8">
        <text>a ribonucleotide in rRNA + S-adenosyl-L-methionine = a 2'-O-methylribonucleotide in rRNA + S-adenosyl-L-homocysteine + H(+)</text>
        <dbReference type="Rhea" id="RHEA:48628"/>
        <dbReference type="Rhea" id="RHEA-COMP:12164"/>
        <dbReference type="Rhea" id="RHEA-COMP:12165"/>
        <dbReference type="ChEBI" id="CHEBI:15378"/>
        <dbReference type="ChEBI" id="CHEBI:57856"/>
        <dbReference type="ChEBI" id="CHEBI:59789"/>
        <dbReference type="ChEBI" id="CHEBI:90675"/>
        <dbReference type="ChEBI" id="CHEBI:90676"/>
    </reaction>
</comment>
<dbReference type="EC" id="2.1.1.-" evidence="8"/>
<feature type="region of interest" description="Disordered" evidence="9">
    <location>
        <begin position="427"/>
        <end position="521"/>
    </location>
</feature>
<gene>
    <name evidence="13" type="ORF">RUM43_005868</name>
</gene>
<evidence type="ECO:0000256" key="7">
    <source>
        <dbReference type="ARBA" id="ARBA00023242"/>
    </source>
</evidence>
<comment type="similarity">
    <text evidence="8">Belongs to the class I-like SAM-binding methyltransferase superfamily. RNA methyltransferase RlmE family. SPB1 subfamily.</text>
</comment>
<dbReference type="Pfam" id="PF11861">
    <property type="entry name" value="DUF3381"/>
    <property type="match status" value="1"/>
</dbReference>
<evidence type="ECO:0000256" key="6">
    <source>
        <dbReference type="ARBA" id="ARBA00022691"/>
    </source>
</evidence>
<feature type="coiled-coil region" evidence="8">
    <location>
        <begin position="719"/>
        <end position="756"/>
    </location>
</feature>
<dbReference type="PANTHER" id="PTHR10920">
    <property type="entry name" value="RIBOSOMAL RNA METHYLTRANSFERASE"/>
    <property type="match status" value="1"/>
</dbReference>
<dbReference type="FunFam" id="3.40.50.150:FF:000004">
    <property type="entry name" value="AdoMet-dependent rRNA methyltransferase SPB1"/>
    <property type="match status" value="1"/>
</dbReference>
<feature type="compositionally biased region" description="Polar residues" evidence="9">
    <location>
        <begin position="500"/>
        <end position="512"/>
    </location>
</feature>
<keyword evidence="5 8" id="KW-0808">Transferase</keyword>
<feature type="domain" description="DUF3381" evidence="12">
    <location>
        <begin position="235"/>
        <end position="388"/>
    </location>
</feature>
<dbReference type="InterPro" id="IPR028589">
    <property type="entry name" value="SPB1-like"/>
</dbReference>
<evidence type="ECO:0000256" key="2">
    <source>
        <dbReference type="ARBA" id="ARBA00022517"/>
    </source>
</evidence>
<feature type="compositionally biased region" description="Basic residues" evidence="9">
    <location>
        <begin position="809"/>
        <end position="829"/>
    </location>
</feature>
<dbReference type="GO" id="GO:0016435">
    <property type="term" value="F:rRNA (guanine) methyltransferase activity"/>
    <property type="evidence" value="ECO:0007669"/>
    <property type="project" value="TreeGrafter"/>
</dbReference>
<feature type="binding site" evidence="8">
    <location>
        <position position="76"/>
    </location>
    <ligand>
        <name>S-adenosyl-L-methionine</name>
        <dbReference type="ChEBI" id="CHEBI:59789"/>
    </ligand>
</feature>
<feature type="domain" description="Ribosomal RNA methyltransferase SPB1-like C-terminal" evidence="11">
    <location>
        <begin position="618"/>
        <end position="819"/>
    </location>
</feature>
<evidence type="ECO:0000256" key="9">
    <source>
        <dbReference type="SAM" id="MobiDB-lite"/>
    </source>
</evidence>
<keyword evidence="8" id="KW-0175">Coiled coil</keyword>
<dbReference type="Proteomes" id="UP001372834">
    <property type="component" value="Unassembled WGS sequence"/>
</dbReference>
<evidence type="ECO:0000256" key="4">
    <source>
        <dbReference type="ARBA" id="ARBA00022603"/>
    </source>
</evidence>
<feature type="coiled-coil region" evidence="8">
    <location>
        <begin position="346"/>
        <end position="388"/>
    </location>
</feature>
<organism evidence="13 14">
    <name type="scientific">Polyplax serrata</name>
    <name type="common">Common mouse louse</name>
    <dbReference type="NCBI Taxonomy" id="468196"/>
    <lineage>
        <taxon>Eukaryota</taxon>
        <taxon>Metazoa</taxon>
        <taxon>Ecdysozoa</taxon>
        <taxon>Arthropoda</taxon>
        <taxon>Hexapoda</taxon>
        <taxon>Insecta</taxon>
        <taxon>Pterygota</taxon>
        <taxon>Neoptera</taxon>
        <taxon>Paraneoptera</taxon>
        <taxon>Psocodea</taxon>
        <taxon>Troctomorpha</taxon>
        <taxon>Phthiraptera</taxon>
        <taxon>Anoplura</taxon>
        <taxon>Polyplacidae</taxon>
        <taxon>Polyplax</taxon>
    </lineage>
</organism>
<dbReference type="HAMAP" id="MF_03163">
    <property type="entry name" value="RNA_methyltr_E_SPB1"/>
    <property type="match status" value="1"/>
</dbReference>
<feature type="binding site" evidence="8">
    <location>
        <position position="58"/>
    </location>
    <ligand>
        <name>S-adenosyl-L-methionine</name>
        <dbReference type="ChEBI" id="CHEBI:59789"/>
    </ligand>
</feature>
<keyword evidence="4 8" id="KW-0489">Methyltransferase</keyword>
<dbReference type="Gene3D" id="3.40.50.150">
    <property type="entry name" value="Vaccinia Virus protein VP39"/>
    <property type="match status" value="1"/>
</dbReference>
<dbReference type="InterPro" id="IPR024576">
    <property type="entry name" value="rRNA_MeTfrase_Spb1_DUF3381"/>
</dbReference>
<dbReference type="Pfam" id="PF07780">
    <property type="entry name" value="Spb1_C"/>
    <property type="match status" value="1"/>
</dbReference>
<dbReference type="GO" id="GO:0000463">
    <property type="term" value="P:maturation of LSU-rRNA from tricistronic rRNA transcript (SSU-rRNA, 5.8S rRNA, LSU-rRNA)"/>
    <property type="evidence" value="ECO:0007669"/>
    <property type="project" value="TreeGrafter"/>
</dbReference>
<dbReference type="InterPro" id="IPR050082">
    <property type="entry name" value="RNA_methyltr_RlmE"/>
</dbReference>
<name>A0AAN8S8T3_POLSC</name>
<evidence type="ECO:0000256" key="5">
    <source>
        <dbReference type="ARBA" id="ARBA00022679"/>
    </source>
</evidence>
<evidence type="ECO:0000256" key="1">
    <source>
        <dbReference type="ARBA" id="ARBA00004604"/>
    </source>
</evidence>
<reference evidence="13 14" key="1">
    <citation type="submission" date="2023-10" db="EMBL/GenBank/DDBJ databases">
        <title>Genomes of two closely related lineages of the louse Polyplax serrata with different host specificities.</title>
        <authorList>
            <person name="Martinu J."/>
            <person name="Tarabai H."/>
            <person name="Stefka J."/>
            <person name="Hypsa V."/>
        </authorList>
    </citation>
    <scope>NUCLEOTIDE SEQUENCE [LARGE SCALE GENOMIC DNA]</scope>
    <source>
        <strain evidence="13">HR10_N</strain>
    </source>
</reference>
<feature type="compositionally biased region" description="Basic residues" evidence="9">
    <location>
        <begin position="611"/>
        <end position="620"/>
    </location>
</feature>
<protein>
    <recommendedName>
        <fullName evidence="8">Putative rRNA methyltransferase</fullName>
        <ecNumber evidence="8">2.1.1.-</ecNumber>
    </recommendedName>
    <alternativeName>
        <fullName evidence="8">2'-O-ribose RNA methyltransferase SPB1 homolog</fullName>
    </alternativeName>
</protein>
<keyword evidence="2 8" id="KW-0690">Ribosome biogenesis</keyword>
<dbReference type="InterPro" id="IPR015507">
    <property type="entry name" value="rRNA-MeTfrase_E"/>
</dbReference>
<comment type="function">
    <text evidence="8">Probable methyltransferase involved in the maturation of rRNA and in the biogenesis of ribosomal subunits.</text>
</comment>
<evidence type="ECO:0000256" key="8">
    <source>
        <dbReference type="HAMAP-Rule" id="MF_03163"/>
    </source>
</evidence>
<feature type="compositionally biased region" description="Basic and acidic residues" evidence="9">
    <location>
        <begin position="573"/>
        <end position="590"/>
    </location>
</feature>
<dbReference type="HAMAP" id="MF_01547">
    <property type="entry name" value="RNA_methyltr_E"/>
    <property type="match status" value="1"/>
</dbReference>
<dbReference type="PANTHER" id="PTHR10920:SF13">
    <property type="entry name" value="PRE-RRNA 2'-O-RIBOSE RNA METHYLTRANSFERASE FTSJ3"/>
    <property type="match status" value="1"/>
</dbReference>
<dbReference type="SUPFAM" id="SSF53335">
    <property type="entry name" value="S-adenosyl-L-methionine-dependent methyltransferases"/>
    <property type="match status" value="1"/>
</dbReference>
<evidence type="ECO:0000259" key="12">
    <source>
        <dbReference type="Pfam" id="PF11861"/>
    </source>
</evidence>
<keyword evidence="7 8" id="KW-0539">Nucleus</keyword>
<dbReference type="AlphaFoldDB" id="A0AAN8S8T3"/>
<evidence type="ECO:0000313" key="13">
    <source>
        <dbReference type="EMBL" id="KAK6625569.1"/>
    </source>
</evidence>
<accession>A0AAN8S8T3</accession>
<keyword evidence="6 8" id="KW-0949">S-adenosyl-L-methionine</keyword>
<comment type="subcellular location">
    <subcellularLocation>
        <location evidence="1 8">Nucleus</location>
        <location evidence="1 8">Nucleolus</location>
    </subcellularLocation>
</comment>
<dbReference type="InterPro" id="IPR012920">
    <property type="entry name" value="rRNA_MeTfrase_SPB1-like_C"/>
</dbReference>
<evidence type="ECO:0000259" key="10">
    <source>
        <dbReference type="Pfam" id="PF01728"/>
    </source>
</evidence>
<evidence type="ECO:0000313" key="14">
    <source>
        <dbReference type="Proteomes" id="UP001372834"/>
    </source>
</evidence>
<feature type="domain" description="Ribosomal RNA methyltransferase FtsJ" evidence="10">
    <location>
        <begin position="24"/>
        <end position="199"/>
    </location>
</feature>
<keyword evidence="3 8" id="KW-0698">rRNA processing</keyword>
<dbReference type="EMBL" id="JAWJWE010000037">
    <property type="protein sequence ID" value="KAK6625569.1"/>
    <property type="molecule type" value="Genomic_DNA"/>
</dbReference>
<feature type="compositionally biased region" description="Acidic residues" evidence="9">
    <location>
        <begin position="591"/>
        <end position="606"/>
    </location>
</feature>
<proteinExistence type="inferred from homology"/>
<feature type="binding site" evidence="8">
    <location>
        <position position="92"/>
    </location>
    <ligand>
        <name>S-adenosyl-L-methionine</name>
        <dbReference type="ChEBI" id="CHEBI:59789"/>
    </ligand>
</feature>
<comment type="caution">
    <text evidence="13">The sequence shown here is derived from an EMBL/GenBank/DDBJ whole genome shotgun (WGS) entry which is preliminary data.</text>
</comment>
<dbReference type="GO" id="GO:0005730">
    <property type="term" value="C:nucleolus"/>
    <property type="evidence" value="ECO:0007669"/>
    <property type="project" value="UniProtKB-SubCell"/>
</dbReference>
<dbReference type="InterPro" id="IPR029063">
    <property type="entry name" value="SAM-dependent_MTases_sf"/>
</dbReference>
<dbReference type="GO" id="GO:0008650">
    <property type="term" value="F:rRNA (uridine-2'-O-)-methyltransferase activity"/>
    <property type="evidence" value="ECO:0007669"/>
    <property type="project" value="TreeGrafter"/>
</dbReference>
<feature type="binding site" evidence="8">
    <location>
        <position position="117"/>
    </location>
    <ligand>
        <name>S-adenosyl-L-methionine</name>
        <dbReference type="ChEBI" id="CHEBI:59789"/>
    </ligand>
</feature>
<dbReference type="InterPro" id="IPR002877">
    <property type="entry name" value="RNA_MeTrfase_FtsJ_dom"/>
</dbReference>
<dbReference type="GO" id="GO:0000466">
    <property type="term" value="P:maturation of 5.8S rRNA from tricistronic rRNA transcript (SSU-rRNA, 5.8S rRNA, LSU-rRNA)"/>
    <property type="evidence" value="ECO:0007669"/>
    <property type="project" value="TreeGrafter"/>
</dbReference>
<feature type="region of interest" description="Disordered" evidence="9">
    <location>
        <begin position="789"/>
        <end position="829"/>
    </location>
</feature>
<feature type="binding site" evidence="8">
    <location>
        <position position="56"/>
    </location>
    <ligand>
        <name>S-adenosyl-L-methionine</name>
        <dbReference type="ChEBI" id="CHEBI:59789"/>
    </ligand>
</feature>
<feature type="region of interest" description="Disordered" evidence="9">
    <location>
        <begin position="564"/>
        <end position="653"/>
    </location>
</feature>
<sequence length="829" mass="95188">MGQKAKIGKQRKDRFYRLAKETGFRSRAAFKLLQLNRKFGFLEKSRVLVDLCAAPGGWMQVAKQNMPVSSLIVGVDLFPIKPVPGCISLVEDITTSKCKVALTKALQTWKADVVLNDGAPNVGTNWLYDAYQQSCLTLSAVKLASEFLREGGWFITKIFRSKDYNSLIWVLKQLFKKVQATKPQASRSESAEIFVVCQYYKAPDKVDPKFFQPQYVFKELDPEPKNTLNVFHPKKQRRAKAEGYKEGDYTLFNAVKVTDFLKCDVPIEVLQRASAIEFDDVAILNHPKTTEEIKHCFKDVKVLNRKDVKAILAWWKTLKGEMQAEEKASQIAEKGSPQPVKELTASDEEEIELDEIDQHIAQVKKEELQEQKKKRRTADKERKKLQEKLNLKMVLDKHDDPGLEDDAHIFRLSLIRSNNQLNQVLEQKPDMLAESESEEELPQPKKVKYNKEETVLDNSGKFYREEGNESEIEEEESSIGSNEGLGLQSDESDDDEPKTNGVTTKQKNNNPLLTDLDNRAKHEKRLSKVALWFEKENLKNLETEADEDYDLDTLSQNLIKKGMKVIGSNKGNDIPKKSVENGKGTNKEGDIEYEESDSDSESESDSDSGGRRGKKGKTQKRREAAANGVQEEQQKDEKKKRKKLDEEGLALGSLMISSKKKKRDLIDGAWNRYAFNDENLPDWFVQDEKENMTQAVPVPEEMVNAYKNKLKEVNVRSIKKVVEAKARKKRRMLKSLEKAKKKMEGIMDNVDISEREKVRNIQKLYKKAKSQQKKQVTYVVARKVNTAKRFKRPKGIKGPYRVVDPRMKKDMRRMKNKAKEAKKKKPRKK</sequence>
<evidence type="ECO:0000256" key="3">
    <source>
        <dbReference type="ARBA" id="ARBA00022552"/>
    </source>
</evidence>
<feature type="compositionally biased region" description="Low complexity" evidence="9">
    <location>
        <begin position="478"/>
        <end position="487"/>
    </location>
</feature>
<dbReference type="Pfam" id="PF01728">
    <property type="entry name" value="FtsJ"/>
    <property type="match status" value="1"/>
</dbReference>
<feature type="active site" description="Proton acceptor" evidence="8">
    <location>
        <position position="157"/>
    </location>
</feature>
<dbReference type="GO" id="GO:0030687">
    <property type="term" value="C:preribosome, large subunit precursor"/>
    <property type="evidence" value="ECO:0007669"/>
    <property type="project" value="TreeGrafter"/>
</dbReference>
<evidence type="ECO:0000259" key="11">
    <source>
        <dbReference type="Pfam" id="PF07780"/>
    </source>
</evidence>
<feature type="compositionally biased region" description="Acidic residues" evidence="9">
    <location>
        <begin position="468"/>
        <end position="477"/>
    </location>
</feature>